<dbReference type="GO" id="GO:0016989">
    <property type="term" value="F:sigma factor antagonist activity"/>
    <property type="evidence" value="ECO:0007669"/>
    <property type="project" value="TreeGrafter"/>
</dbReference>
<evidence type="ECO:0000313" key="5">
    <source>
        <dbReference type="Proteomes" id="UP001139369"/>
    </source>
</evidence>
<feature type="domain" description="Protein FecR C-terminal" evidence="3">
    <location>
        <begin position="314"/>
        <end position="381"/>
    </location>
</feature>
<name>A0A9X1VQK6_9FLAO</name>
<dbReference type="InterPro" id="IPR006860">
    <property type="entry name" value="FecR"/>
</dbReference>
<dbReference type="Pfam" id="PF16344">
    <property type="entry name" value="FecR_C"/>
    <property type="match status" value="1"/>
</dbReference>
<keyword evidence="1" id="KW-1133">Transmembrane helix</keyword>
<proteinExistence type="predicted"/>
<dbReference type="EMBL" id="JAKQYM010000001">
    <property type="protein sequence ID" value="MCI2227626.1"/>
    <property type="molecule type" value="Genomic_DNA"/>
</dbReference>
<evidence type="ECO:0000259" key="3">
    <source>
        <dbReference type="Pfam" id="PF16344"/>
    </source>
</evidence>
<keyword evidence="1" id="KW-0472">Membrane</keyword>
<dbReference type="PANTHER" id="PTHR30273">
    <property type="entry name" value="PERIPLASMIC SIGNAL SENSOR AND SIGMA FACTOR ACTIVATOR FECR-RELATED"/>
    <property type="match status" value="1"/>
</dbReference>
<feature type="transmembrane region" description="Helical" evidence="1">
    <location>
        <begin position="87"/>
        <end position="105"/>
    </location>
</feature>
<dbReference type="InterPro" id="IPR012373">
    <property type="entry name" value="Ferrdict_sens_TM"/>
</dbReference>
<dbReference type="Pfam" id="PF04773">
    <property type="entry name" value="FecR"/>
    <property type="match status" value="1"/>
</dbReference>
<evidence type="ECO:0000313" key="4">
    <source>
        <dbReference type="EMBL" id="MCI2227626.1"/>
    </source>
</evidence>
<accession>A0A9X1VQK6</accession>
<keyword evidence="1" id="KW-0812">Transmembrane</keyword>
<evidence type="ECO:0000259" key="2">
    <source>
        <dbReference type="Pfam" id="PF04773"/>
    </source>
</evidence>
<keyword evidence="5" id="KW-1185">Reference proteome</keyword>
<reference evidence="4" key="1">
    <citation type="submission" date="2022-02" db="EMBL/GenBank/DDBJ databases">
        <title>Polaribacter sp. MSW13, isolated from seawater.</title>
        <authorList>
            <person name="Kristyanto S."/>
            <person name="Jung J."/>
            <person name="Jeon C.O."/>
        </authorList>
    </citation>
    <scope>NUCLEOTIDE SEQUENCE</scope>
    <source>
        <strain evidence="4">MSW13</strain>
    </source>
</reference>
<dbReference type="RefSeq" id="WP_242176750.1">
    <property type="nucleotide sequence ID" value="NZ_JAKQYM010000001.1"/>
</dbReference>
<feature type="domain" description="FecR protein" evidence="2">
    <location>
        <begin position="178"/>
        <end position="267"/>
    </location>
</feature>
<dbReference type="Gene3D" id="3.55.50.30">
    <property type="match status" value="1"/>
</dbReference>
<protein>
    <submittedName>
        <fullName evidence="4">DUF4974 domain-containing protein</fullName>
    </submittedName>
</protein>
<dbReference type="Gene3D" id="2.60.120.1440">
    <property type="match status" value="1"/>
</dbReference>
<dbReference type="AlphaFoldDB" id="A0A9X1VQK6"/>
<gene>
    <name evidence="4" type="ORF">MC378_00485</name>
</gene>
<comment type="caution">
    <text evidence="4">The sequence shown here is derived from an EMBL/GenBank/DDBJ whole genome shotgun (WGS) entry which is preliminary data.</text>
</comment>
<dbReference type="InterPro" id="IPR032508">
    <property type="entry name" value="FecR_C"/>
</dbReference>
<sequence>MEINRLIEKFLKGNCSQEEISILNDFLNKKQIKELDVEFLKAWESENQDDSMMLKEEFIWCKLNDKLNEEKRIHTLKPLKKNSLYTLLKYAAIFIGIITTSFYVYNYTMQQEKEEKFVKIRLSDGSIKKIKTKSKQDTLRNKTTKIATLKENQLIYFVKDKNKKTTKLVYNELIVPYGKKFQVILSDGSHVFLNSGSSLKYPVEFIKGQKREVFLSGEGYFKVAKNTEDSFIVNTKELSTKVYGTEFNISSYENEEKVNVVLVEGSVGVYNKQNNNKESRLKPNQMASYSKQVHKIKVDFVEIDSHIAWIDNVLLFRNEKFSVILKKLERHYGVEFVYNKESFSDERFTGRFEVESIEDVLNTINKVLDFNYIKNNKQIIINPKN</sequence>
<dbReference type="PANTHER" id="PTHR30273:SF2">
    <property type="entry name" value="PROTEIN FECR"/>
    <property type="match status" value="1"/>
</dbReference>
<dbReference type="FunFam" id="2.60.120.1440:FF:000001">
    <property type="entry name" value="Putative anti-sigma factor"/>
    <property type="match status" value="1"/>
</dbReference>
<evidence type="ECO:0000256" key="1">
    <source>
        <dbReference type="SAM" id="Phobius"/>
    </source>
</evidence>
<organism evidence="4 5">
    <name type="scientific">Polaribacter marinus</name>
    <dbReference type="NCBI Taxonomy" id="2916838"/>
    <lineage>
        <taxon>Bacteria</taxon>
        <taxon>Pseudomonadati</taxon>
        <taxon>Bacteroidota</taxon>
        <taxon>Flavobacteriia</taxon>
        <taxon>Flavobacteriales</taxon>
        <taxon>Flavobacteriaceae</taxon>
    </lineage>
</organism>
<dbReference type="Proteomes" id="UP001139369">
    <property type="component" value="Unassembled WGS sequence"/>
</dbReference>